<sequence>MISVFLISCTLPAISYHIVRCRGNQVALLLQDLDQLSSVPYEKKICLLMIIICCMPFLYSIIVTTLYITKTDTKDLIYGYDVGSSPLKTFVLGLKFFLYFFLHPTLNNLLALLYCTICMRCCSLIRNLKAEVMQCTFERFTPLKQIDIINRKEKVDSVLESFERIFSLPSFLMTVTNILSCGSVLGSTIIDNDLQFHILAQWMFHTTNIFGCLLTTFWIAGSIPIELKEFKDAYYRKACLRMLKARIPEESRLERWVFDTPDFVLTGFGVFSYTRSSLLAVVGALLTYTMLAINK</sequence>
<name>A0A8T0FDA1_ARGBR</name>
<keyword evidence="1" id="KW-0472">Membrane</keyword>
<accession>A0A8T0FDA1</accession>
<dbReference type="AlphaFoldDB" id="A0A8T0FDA1"/>
<keyword evidence="3" id="KW-1185">Reference proteome</keyword>
<reference evidence="2" key="2">
    <citation type="submission" date="2020-06" db="EMBL/GenBank/DDBJ databases">
        <authorList>
            <person name="Sheffer M."/>
        </authorList>
    </citation>
    <scope>NUCLEOTIDE SEQUENCE</scope>
</reference>
<keyword evidence="1" id="KW-1133">Transmembrane helix</keyword>
<evidence type="ECO:0000256" key="1">
    <source>
        <dbReference type="SAM" id="Phobius"/>
    </source>
</evidence>
<comment type="caution">
    <text evidence="2">The sequence shown here is derived from an EMBL/GenBank/DDBJ whole genome shotgun (WGS) entry which is preliminary data.</text>
</comment>
<evidence type="ECO:0000313" key="2">
    <source>
        <dbReference type="EMBL" id="KAF8787280.1"/>
    </source>
</evidence>
<organism evidence="2 3">
    <name type="scientific">Argiope bruennichi</name>
    <name type="common">Wasp spider</name>
    <name type="synonym">Aranea bruennichi</name>
    <dbReference type="NCBI Taxonomy" id="94029"/>
    <lineage>
        <taxon>Eukaryota</taxon>
        <taxon>Metazoa</taxon>
        <taxon>Ecdysozoa</taxon>
        <taxon>Arthropoda</taxon>
        <taxon>Chelicerata</taxon>
        <taxon>Arachnida</taxon>
        <taxon>Araneae</taxon>
        <taxon>Araneomorphae</taxon>
        <taxon>Entelegynae</taxon>
        <taxon>Araneoidea</taxon>
        <taxon>Araneidae</taxon>
        <taxon>Argiope</taxon>
    </lineage>
</organism>
<dbReference type="EMBL" id="JABXBU010000015">
    <property type="protein sequence ID" value="KAF8787280.1"/>
    <property type="molecule type" value="Genomic_DNA"/>
</dbReference>
<feature type="transmembrane region" description="Helical" evidence="1">
    <location>
        <begin position="202"/>
        <end position="225"/>
    </location>
</feature>
<feature type="transmembrane region" description="Helical" evidence="1">
    <location>
        <begin position="47"/>
        <end position="68"/>
    </location>
</feature>
<feature type="transmembrane region" description="Helical" evidence="1">
    <location>
        <begin position="171"/>
        <end position="190"/>
    </location>
</feature>
<protein>
    <submittedName>
        <fullName evidence="2">Uncharacterized protein</fullName>
    </submittedName>
</protein>
<feature type="transmembrane region" description="Helical" evidence="1">
    <location>
        <begin position="80"/>
        <end position="102"/>
    </location>
</feature>
<gene>
    <name evidence="2" type="ORF">HNY73_008895</name>
</gene>
<dbReference type="Proteomes" id="UP000807504">
    <property type="component" value="Unassembled WGS sequence"/>
</dbReference>
<reference evidence="2" key="1">
    <citation type="journal article" date="2020" name="bioRxiv">
        <title>Chromosome-level reference genome of the European wasp spider Argiope bruennichi: a resource for studies on range expansion and evolutionary adaptation.</title>
        <authorList>
            <person name="Sheffer M.M."/>
            <person name="Hoppe A."/>
            <person name="Krehenwinkel H."/>
            <person name="Uhl G."/>
            <person name="Kuss A.W."/>
            <person name="Jensen L."/>
            <person name="Jensen C."/>
            <person name="Gillespie R.G."/>
            <person name="Hoff K.J."/>
            <person name="Prost S."/>
        </authorList>
    </citation>
    <scope>NUCLEOTIDE SEQUENCE</scope>
</reference>
<evidence type="ECO:0000313" key="3">
    <source>
        <dbReference type="Proteomes" id="UP000807504"/>
    </source>
</evidence>
<proteinExistence type="predicted"/>
<keyword evidence="1" id="KW-0812">Transmembrane</keyword>
<feature type="transmembrane region" description="Helical" evidence="1">
    <location>
        <begin position="273"/>
        <end position="293"/>
    </location>
</feature>